<reference evidence="1 2" key="1">
    <citation type="submission" date="2013-11" db="EMBL/GenBank/DDBJ databases">
        <title>Draft genome of the bovine lungworm Dictyocaulus viviparus.</title>
        <authorList>
            <person name="Mitreva M."/>
        </authorList>
    </citation>
    <scope>NUCLEOTIDE SEQUENCE [LARGE SCALE GENOMIC DNA]</scope>
    <source>
        <strain evidence="1 2">HannoverDv2000</strain>
    </source>
</reference>
<dbReference type="EMBL" id="KN716244">
    <property type="protein sequence ID" value="KJH49155.1"/>
    <property type="molecule type" value="Genomic_DNA"/>
</dbReference>
<protein>
    <submittedName>
        <fullName evidence="1">Uncharacterized protein</fullName>
    </submittedName>
</protein>
<reference evidence="2" key="2">
    <citation type="journal article" date="2016" name="Sci. Rep.">
        <title>Dictyocaulus viviparus genome, variome and transcriptome elucidate lungworm biology and support future intervention.</title>
        <authorList>
            <person name="McNulty S.N."/>
            <person name="Strube C."/>
            <person name="Rosa B.A."/>
            <person name="Martin J.C."/>
            <person name="Tyagi R."/>
            <person name="Choi Y.J."/>
            <person name="Wang Q."/>
            <person name="Hallsworth Pepin K."/>
            <person name="Zhang X."/>
            <person name="Ozersky P."/>
            <person name="Wilson R.K."/>
            <person name="Sternberg P.W."/>
            <person name="Gasser R.B."/>
            <person name="Mitreva M."/>
        </authorList>
    </citation>
    <scope>NUCLEOTIDE SEQUENCE [LARGE SCALE GENOMIC DNA]</scope>
    <source>
        <strain evidence="2">HannoverDv2000</strain>
    </source>
</reference>
<proteinExistence type="predicted"/>
<evidence type="ECO:0000313" key="1">
    <source>
        <dbReference type="EMBL" id="KJH49155.1"/>
    </source>
</evidence>
<name>A0A0D8XXC3_DICVI</name>
<gene>
    <name evidence="1" type="ORF">DICVIV_04713</name>
</gene>
<organism evidence="1 2">
    <name type="scientific">Dictyocaulus viviparus</name>
    <name type="common">Bovine lungworm</name>
    <dbReference type="NCBI Taxonomy" id="29172"/>
    <lineage>
        <taxon>Eukaryota</taxon>
        <taxon>Metazoa</taxon>
        <taxon>Ecdysozoa</taxon>
        <taxon>Nematoda</taxon>
        <taxon>Chromadorea</taxon>
        <taxon>Rhabditida</taxon>
        <taxon>Rhabditina</taxon>
        <taxon>Rhabditomorpha</taxon>
        <taxon>Strongyloidea</taxon>
        <taxon>Metastrongylidae</taxon>
        <taxon>Dictyocaulus</taxon>
    </lineage>
</organism>
<accession>A0A0D8XXC3</accession>
<evidence type="ECO:0000313" key="2">
    <source>
        <dbReference type="Proteomes" id="UP000053766"/>
    </source>
</evidence>
<sequence length="106" mass="12490">MLSSSSLDELLYVSMKSRHDKGRMYFEQFEDDRLMRCRSIVTFSWRRKEDQQYFITVGIVPTIDVDKDVNLMVHNGMTSEDMIFNDAVKFATHPISDMYDLHLTAQ</sequence>
<dbReference type="Proteomes" id="UP000053766">
    <property type="component" value="Unassembled WGS sequence"/>
</dbReference>
<dbReference type="AlphaFoldDB" id="A0A0D8XXC3"/>
<keyword evidence="2" id="KW-1185">Reference proteome</keyword>